<feature type="transmembrane region" description="Helical" evidence="1">
    <location>
        <begin position="20"/>
        <end position="38"/>
    </location>
</feature>
<sequence>MKIDGGTHEISPIWIKSEILRIALIFMVGIGDQGFLIFF</sequence>
<dbReference type="EMBL" id="CP011339">
    <property type="protein sequence ID" value="AKV65578.1"/>
    <property type="molecule type" value="Genomic_DNA"/>
</dbReference>
<accession>A0A0K1RUX7</accession>
<evidence type="ECO:0000313" key="2">
    <source>
        <dbReference type="EMBL" id="AKV65578.1"/>
    </source>
</evidence>
<dbReference type="Proteomes" id="UP000068167">
    <property type="component" value="Chromosome"/>
</dbReference>
<keyword evidence="1" id="KW-1133">Transmembrane helix</keyword>
<keyword evidence="3" id="KW-1185">Reference proteome</keyword>
<evidence type="ECO:0000256" key="1">
    <source>
        <dbReference type="SAM" id="Phobius"/>
    </source>
</evidence>
<evidence type="ECO:0000313" key="3">
    <source>
        <dbReference type="Proteomes" id="UP000068167"/>
    </source>
</evidence>
<reference evidence="2 3" key="1">
    <citation type="journal article" date="2016" name="Stand. Genomic Sci.">
        <title>Complete genome sequence and genomic characterization of Microcystis panniformis FACHB 1757 by third-generation sequencing.</title>
        <authorList>
            <person name="Zhang J.Y."/>
            <person name="Guan R."/>
            <person name="Zhang H.J."/>
            <person name="Li H."/>
            <person name="Xiao P."/>
            <person name="Yu G.L."/>
            <person name="Du L."/>
            <person name="Cao D.M."/>
            <person name="Zhu B.C."/>
            <person name="Li R.H."/>
            <person name="Lu Z.H."/>
        </authorList>
    </citation>
    <scope>NUCLEOTIDE SEQUENCE [LARGE SCALE GENOMIC DNA]</scope>
    <source>
        <strain evidence="2 3">FACHB-1757</strain>
    </source>
</reference>
<keyword evidence="1" id="KW-0812">Transmembrane</keyword>
<keyword evidence="1" id="KW-0472">Membrane</keyword>
<dbReference type="KEGG" id="mpk:VL20_349"/>
<organism evidence="2 3">
    <name type="scientific">Microcystis panniformis FACHB-1757</name>
    <dbReference type="NCBI Taxonomy" id="1638788"/>
    <lineage>
        <taxon>Bacteria</taxon>
        <taxon>Bacillati</taxon>
        <taxon>Cyanobacteriota</taxon>
        <taxon>Cyanophyceae</taxon>
        <taxon>Oscillatoriophycideae</taxon>
        <taxon>Chroococcales</taxon>
        <taxon>Microcystaceae</taxon>
        <taxon>Microcystis</taxon>
    </lineage>
</organism>
<gene>
    <name evidence="2" type="ORF">VL20_349</name>
</gene>
<dbReference type="AlphaFoldDB" id="A0A0K1RUX7"/>
<name>A0A0K1RUX7_9CHRO</name>
<proteinExistence type="predicted"/>
<protein>
    <submittedName>
        <fullName evidence="2">Uncharacterized protein</fullName>
    </submittedName>
</protein>